<evidence type="ECO:0000313" key="10">
    <source>
        <dbReference type="EMBL" id="CAB5219463.1"/>
    </source>
</evidence>
<dbReference type="PANTHER" id="PTHR32294">
    <property type="entry name" value="DNA POLYMERASE III SUBUNIT ALPHA"/>
    <property type="match status" value="1"/>
</dbReference>
<reference evidence="8" key="1">
    <citation type="submission" date="2020-04" db="EMBL/GenBank/DDBJ databases">
        <authorList>
            <person name="Chiriac C."/>
            <person name="Salcher M."/>
            <person name="Ghai R."/>
            <person name="Kavagutti S V."/>
        </authorList>
    </citation>
    <scope>NUCLEOTIDE SEQUENCE</scope>
</reference>
<dbReference type="InterPro" id="IPR004805">
    <property type="entry name" value="DnaE2/DnaE/PolC"/>
</dbReference>
<name>A0A6J5KK62_9CAUD</name>
<dbReference type="Gene3D" id="3.40.470.10">
    <property type="entry name" value="Uracil-DNA glycosylase-like domain"/>
    <property type="match status" value="1"/>
</dbReference>
<proteinExistence type="predicted"/>
<dbReference type="GO" id="GO:0006260">
    <property type="term" value="P:DNA replication"/>
    <property type="evidence" value="ECO:0007669"/>
    <property type="project" value="UniProtKB-KW"/>
</dbReference>
<keyword evidence="4" id="KW-0235">DNA replication</keyword>
<keyword evidence="5" id="KW-0239">DNA-directed DNA polymerase</keyword>
<dbReference type="EMBL" id="LR796176">
    <property type="protein sequence ID" value="CAB4123936.1"/>
    <property type="molecule type" value="Genomic_DNA"/>
</dbReference>
<dbReference type="NCBIfam" id="TIGR00594">
    <property type="entry name" value="polc"/>
    <property type="match status" value="1"/>
</dbReference>
<evidence type="ECO:0000256" key="4">
    <source>
        <dbReference type="ARBA" id="ARBA00022705"/>
    </source>
</evidence>
<dbReference type="Gene3D" id="1.10.10.1600">
    <property type="entry name" value="Bacterial DNA polymerase III alpha subunit, thumb domain"/>
    <property type="match status" value="1"/>
</dbReference>
<dbReference type="EC" id="2.7.7.7" evidence="1"/>
<evidence type="ECO:0000313" key="8">
    <source>
        <dbReference type="EMBL" id="CAB4121713.1"/>
    </source>
</evidence>
<dbReference type="GO" id="GO:0008408">
    <property type="term" value="F:3'-5' exonuclease activity"/>
    <property type="evidence" value="ECO:0007669"/>
    <property type="project" value="InterPro"/>
</dbReference>
<keyword evidence="2" id="KW-0808">Transferase</keyword>
<dbReference type="GO" id="GO:0003887">
    <property type="term" value="F:DNA-directed DNA polymerase activity"/>
    <property type="evidence" value="ECO:0007669"/>
    <property type="project" value="UniProtKB-KW"/>
</dbReference>
<dbReference type="InterPro" id="IPR003141">
    <property type="entry name" value="Pol/His_phosphatase_N"/>
</dbReference>
<dbReference type="Gene3D" id="1.10.150.870">
    <property type="match status" value="1"/>
</dbReference>
<evidence type="ECO:0000313" key="9">
    <source>
        <dbReference type="EMBL" id="CAB4123936.1"/>
    </source>
</evidence>
<comment type="catalytic activity">
    <reaction evidence="6">
        <text>DNA(n) + a 2'-deoxyribonucleoside 5'-triphosphate = DNA(n+1) + diphosphate</text>
        <dbReference type="Rhea" id="RHEA:22508"/>
        <dbReference type="Rhea" id="RHEA-COMP:17339"/>
        <dbReference type="Rhea" id="RHEA-COMP:17340"/>
        <dbReference type="ChEBI" id="CHEBI:33019"/>
        <dbReference type="ChEBI" id="CHEBI:61560"/>
        <dbReference type="ChEBI" id="CHEBI:173112"/>
        <dbReference type="EC" id="2.7.7.7"/>
    </reaction>
</comment>
<protein>
    <recommendedName>
        <fullName evidence="1">DNA-directed DNA polymerase</fullName>
        <ecNumber evidence="1">2.7.7.7</ecNumber>
    </recommendedName>
</protein>
<feature type="domain" description="Polymerase/histidinol phosphatase N-terminal" evidence="7">
    <location>
        <begin position="7"/>
        <end position="74"/>
    </location>
</feature>
<evidence type="ECO:0000256" key="6">
    <source>
        <dbReference type="ARBA" id="ARBA00049244"/>
    </source>
</evidence>
<dbReference type="SUPFAM" id="SSF52141">
    <property type="entry name" value="Uracil-DNA glycosylase-like"/>
    <property type="match status" value="1"/>
</dbReference>
<dbReference type="PANTHER" id="PTHR32294:SF0">
    <property type="entry name" value="DNA POLYMERASE III SUBUNIT ALPHA"/>
    <property type="match status" value="1"/>
</dbReference>
<dbReference type="Pfam" id="PF07733">
    <property type="entry name" value="DNA_pol3_alpha"/>
    <property type="match status" value="1"/>
</dbReference>
<dbReference type="Pfam" id="PF03167">
    <property type="entry name" value="UDG"/>
    <property type="match status" value="1"/>
</dbReference>
<dbReference type="InterPro" id="IPR029460">
    <property type="entry name" value="DNAPol_HHH"/>
</dbReference>
<dbReference type="SMART" id="SM00481">
    <property type="entry name" value="POLIIIAc"/>
    <property type="match status" value="1"/>
</dbReference>
<gene>
    <name evidence="10" type="ORF">UFOVP220_85</name>
    <name evidence="8" type="ORF">UFOVP26_3</name>
    <name evidence="9" type="ORF">UFOVP44_94</name>
</gene>
<evidence type="ECO:0000256" key="3">
    <source>
        <dbReference type="ARBA" id="ARBA00022695"/>
    </source>
</evidence>
<organism evidence="8">
    <name type="scientific">uncultured Caudovirales phage</name>
    <dbReference type="NCBI Taxonomy" id="2100421"/>
    <lineage>
        <taxon>Viruses</taxon>
        <taxon>Duplodnaviria</taxon>
        <taxon>Heunggongvirae</taxon>
        <taxon>Uroviricota</taxon>
        <taxon>Caudoviricetes</taxon>
        <taxon>Peduoviridae</taxon>
        <taxon>Maltschvirus</taxon>
        <taxon>Maltschvirus maltsch</taxon>
    </lineage>
</organism>
<evidence type="ECO:0000256" key="5">
    <source>
        <dbReference type="ARBA" id="ARBA00022932"/>
    </source>
</evidence>
<dbReference type="EMBL" id="LR798268">
    <property type="protein sequence ID" value="CAB5219463.1"/>
    <property type="molecule type" value="Genomic_DNA"/>
</dbReference>
<keyword evidence="3" id="KW-0548">Nucleotidyltransferase</keyword>
<dbReference type="InterPro" id="IPR040982">
    <property type="entry name" value="DNA_pol3_finger"/>
</dbReference>
<evidence type="ECO:0000256" key="2">
    <source>
        <dbReference type="ARBA" id="ARBA00022679"/>
    </source>
</evidence>
<accession>A0A6J5KK62</accession>
<dbReference type="Gene3D" id="3.20.20.140">
    <property type="entry name" value="Metal-dependent hydrolases"/>
    <property type="match status" value="1"/>
</dbReference>
<dbReference type="Pfam" id="PF02811">
    <property type="entry name" value="PHP"/>
    <property type="match status" value="1"/>
</dbReference>
<dbReference type="EMBL" id="LR796152">
    <property type="protein sequence ID" value="CAB4121713.1"/>
    <property type="molecule type" value="Genomic_DNA"/>
</dbReference>
<dbReference type="InterPro" id="IPR011708">
    <property type="entry name" value="DNA_pol3_alpha_NTPase_dom"/>
</dbReference>
<dbReference type="Pfam" id="PF14579">
    <property type="entry name" value="HHH_6"/>
    <property type="match status" value="1"/>
</dbReference>
<evidence type="ECO:0000259" key="7">
    <source>
        <dbReference type="SMART" id="SM00481"/>
    </source>
</evidence>
<dbReference type="InterPro" id="IPR036895">
    <property type="entry name" value="Uracil-DNA_glycosylase-like_sf"/>
</dbReference>
<dbReference type="InterPro" id="IPR041931">
    <property type="entry name" value="DNA_pol3_alpha_thumb_dom"/>
</dbReference>
<dbReference type="InterPro" id="IPR005122">
    <property type="entry name" value="Uracil-DNA_glycosylase-like"/>
</dbReference>
<sequence length="1140" mass="127153">MTINLKHALSVRSDFSIGESMLQVSDIVSKAKEFGYESVAVMDMMTVSSMPLFFDKLKAEGIKPIVGCRIRVYLDPLARKVDFNPSYQLKVYVLNEAGMKSLMRMLSKANTAEHFYYHSRVGLDDVLALDADGIAVSTGDFYSVFHDDQYKEIVTKLVDRFGASKTFVELVPIDTPLFNTLNHKAMKLVYEQSLKTLVTYPVMYKELDDADTRDILGVITAQQKIDSPTRSIPHVRDFAFCSPDFLSEKAQQASKRMCGLYGFEEEIFDDFWISGLKNMQYLVDLAEYDFKKQAPCLPKMAENEFATLVAKVKEGWNERLTKQVLGYQPEDLEEYKTRLSYELGVLRDMGFSGYFLLVQDIVKWAKSNEIIVGPGRGSVGGSLVAYLMGITEVDPIRFGLLFERFINPERLDLPDADLDFMSSKRHMIIEYLREKYGTEYVAGISNYSTLASSSALRDVARVYNMLPFNYSCSKLVPKEHGSPLSLDVAANQVPEIDKFRSDYPIIWNHATRLEGAMRSLGQHAAGVVVAGEPLVERAVVETRTGGSVVNWDKNTVESFGLIKMDILGLATLDVLELGRQYVKKRHGVDLNYLDLPLDDRNVLRAFEEGDTVGVFQFESSGMRSLLKSLAMGVKLTFDDLAAATALYRPGPMDSGMMDDYVKVKQGAKSVYYDHPVLETALKDTNGVMIYQESVMQVARDLAGFTMAEADKLRKVMGKKDKDGMAAMRDKWVDGCFKTNEVDESLANEIFDKISAFASYGFNKSHSVEYSIISYWTMALKTMYPAEFYAASMTVVLDKSDFEEKMAMLIADAKKKDIKALPPNINYSSNLFEIGEDGSLLAPFQTVKGISENVTNHIMEGRAKAGGLFKNEEHMLEHINKTKVNIRHRDNLERVGAMYAIKGGLAPDHADRLKDQLELLPGLIHESVKADRPLDLSDDSKKRIIRIMTEVKGCELCNLSESSHPFPRMGSSAKMMIVLDSPNWQEEKAGKLFEGDAAAYIKAALREFGLSQSDVYVTSLVKAPKSGKQLENAQINNCVGYLKREIETLKPPIIVALGSASIRYFLPSVKAVGDVVGKTVYLASLDASVVCGINPAQIVFDASKVKVLNSILAKAAELVGVAVDSAEEAYEEETEDYSDET</sequence>
<dbReference type="InterPro" id="IPR004013">
    <property type="entry name" value="PHP_dom"/>
</dbReference>
<dbReference type="Pfam" id="PF17657">
    <property type="entry name" value="DNA_pol3_finger"/>
    <property type="match status" value="1"/>
</dbReference>
<evidence type="ECO:0000256" key="1">
    <source>
        <dbReference type="ARBA" id="ARBA00012417"/>
    </source>
</evidence>